<evidence type="ECO:0000256" key="7">
    <source>
        <dbReference type="ARBA" id="ARBA00023237"/>
    </source>
</evidence>
<protein>
    <submittedName>
        <fullName evidence="13">TonB-dependent receptor</fullName>
    </submittedName>
</protein>
<dbReference type="CDD" id="cd01347">
    <property type="entry name" value="ligand_gated_channel"/>
    <property type="match status" value="1"/>
</dbReference>
<keyword evidence="14" id="KW-1185">Reference proteome</keyword>
<dbReference type="InterPro" id="IPR039426">
    <property type="entry name" value="TonB-dep_rcpt-like"/>
</dbReference>
<dbReference type="GO" id="GO:0009279">
    <property type="term" value="C:cell outer membrane"/>
    <property type="evidence" value="ECO:0007669"/>
    <property type="project" value="UniProtKB-SubCell"/>
</dbReference>
<name>A0A437M746_9SPHN</name>
<comment type="similarity">
    <text evidence="8 9">Belongs to the TonB-dependent receptor family.</text>
</comment>
<dbReference type="AlphaFoldDB" id="A0A437M746"/>
<evidence type="ECO:0000256" key="9">
    <source>
        <dbReference type="RuleBase" id="RU003357"/>
    </source>
</evidence>
<evidence type="ECO:0000256" key="10">
    <source>
        <dbReference type="SAM" id="SignalP"/>
    </source>
</evidence>
<dbReference type="EMBL" id="SACN01000001">
    <property type="protein sequence ID" value="RVT93538.1"/>
    <property type="molecule type" value="Genomic_DNA"/>
</dbReference>
<dbReference type="PANTHER" id="PTHR47234:SF2">
    <property type="entry name" value="TONB-DEPENDENT RECEPTOR"/>
    <property type="match status" value="1"/>
</dbReference>
<evidence type="ECO:0000256" key="3">
    <source>
        <dbReference type="ARBA" id="ARBA00022452"/>
    </source>
</evidence>
<gene>
    <name evidence="13" type="ORF">EOD43_06625</name>
</gene>
<evidence type="ECO:0000256" key="2">
    <source>
        <dbReference type="ARBA" id="ARBA00022448"/>
    </source>
</evidence>
<comment type="caution">
    <text evidence="13">The sequence shown here is derived from an EMBL/GenBank/DDBJ whole genome shotgun (WGS) entry which is preliminary data.</text>
</comment>
<feature type="domain" description="TonB-dependent receptor-like beta-barrel" evidence="11">
    <location>
        <begin position="405"/>
        <end position="905"/>
    </location>
</feature>
<dbReference type="Proteomes" id="UP000282971">
    <property type="component" value="Unassembled WGS sequence"/>
</dbReference>
<evidence type="ECO:0000259" key="11">
    <source>
        <dbReference type="Pfam" id="PF00593"/>
    </source>
</evidence>
<dbReference type="Gene3D" id="2.40.170.20">
    <property type="entry name" value="TonB-dependent receptor, beta-barrel domain"/>
    <property type="match status" value="1"/>
</dbReference>
<comment type="subcellular location">
    <subcellularLocation>
        <location evidence="1 8">Cell outer membrane</location>
        <topology evidence="1 8">Multi-pass membrane protein</topology>
    </subcellularLocation>
</comment>
<dbReference type="Pfam" id="PF07715">
    <property type="entry name" value="Plug"/>
    <property type="match status" value="1"/>
</dbReference>
<dbReference type="SUPFAM" id="SSF56935">
    <property type="entry name" value="Porins"/>
    <property type="match status" value="1"/>
</dbReference>
<evidence type="ECO:0000313" key="14">
    <source>
        <dbReference type="Proteomes" id="UP000282971"/>
    </source>
</evidence>
<dbReference type="InterPro" id="IPR012910">
    <property type="entry name" value="Plug_dom"/>
</dbReference>
<dbReference type="InterPro" id="IPR000531">
    <property type="entry name" value="Beta-barrel_TonB"/>
</dbReference>
<dbReference type="InterPro" id="IPR036942">
    <property type="entry name" value="Beta-barrel_TonB_sf"/>
</dbReference>
<feature type="chain" id="PRO_5019347750" evidence="10">
    <location>
        <begin position="37"/>
        <end position="944"/>
    </location>
</feature>
<evidence type="ECO:0000256" key="6">
    <source>
        <dbReference type="ARBA" id="ARBA00023136"/>
    </source>
</evidence>
<sequence length="944" mass="99272">MGGTMTRYKAQLGRRSSVTAIVLALSAGLAAMPAAAQSVAGGTATSPSEQPEVVEDIVVTGSRIIRDGYKAPTPTTVLGAAVIEQSAVTNVGDLLGQLPSFQGGSTRTGTAINASQAAGANQINLRGLGNTRTLVLVDGARFTPTTNSETIDTNLIPVSLIDRVDVVTGGASAAYGSGAVAGVVNFVLKKDLQGLRANVSAGITQYGDNEDIMASFAFGTSFADGRGHVMAALEYEKNWGVSKQGSRPWQRPGFNVLANPAYTPTNGQPRQLLLPDVQLSVATLGGLITSGPLRGTQFGPGGTTSQFQYGSIVSGTFMSGGGGINAGLLVPLLPPLKRLSFFGRVSYDLTDDVTVTADVSHGRSSSSNPFVAPFNLGNLTIQRTNAFLPSNIVAQMTAANVTSFGFGRFSPDWGYLTTDNANTTDRGIVSLEGSLGDSWKWRAYAETGRTDSDGRVLNNVIVANLANAIDSVINPANGQPICRSTLTSPNNGCVPLNPFGQGSASQAALNYIHGTQFIETKLTQTSAGGSISGEPFSTWAGPVSVAAGAEYRREALNSAVDTISQTSGFLLGNPKAAKGQYSVKEAFAETVVPLLKDLPFAKELDLNAAIRLTDYSTSGTVTAWKVGGTYAVSDDISFRVTRSRDIRAPNLNELFQAAFLSFTTITNPANNVQSTIQQFTTGNRALKPERANTLTYGVVVTPTFIPGFSFSVDAYDIKVEDSIVTLPSQTIINNCFRGQSTFCPFVARDGAGNIASVTNVFFNLSKQTARGVDFEASYILPLSRLGVDSNGTLSFRGLANYVSNLTAGAGYNQAGEVGTQSFAGTSGLVGLPHWRADGHVTYANGPLTTDVEVRYIGGGSYSKNNAVFGIDKNDVASQTLVNLGVQYTLAMRGSHEVQIYGKVNNAFNARPPLNPFIFITPTQTNPALYDVVGRNFLLGVRVKM</sequence>
<dbReference type="InterPro" id="IPR037066">
    <property type="entry name" value="Plug_dom_sf"/>
</dbReference>
<evidence type="ECO:0000256" key="5">
    <source>
        <dbReference type="ARBA" id="ARBA00023077"/>
    </source>
</evidence>
<evidence type="ECO:0000256" key="8">
    <source>
        <dbReference type="PROSITE-ProRule" id="PRU01360"/>
    </source>
</evidence>
<dbReference type="Gene3D" id="2.170.130.10">
    <property type="entry name" value="TonB-dependent receptor, plug domain"/>
    <property type="match status" value="1"/>
</dbReference>
<evidence type="ECO:0000313" key="13">
    <source>
        <dbReference type="EMBL" id="RVT93538.1"/>
    </source>
</evidence>
<accession>A0A437M746</accession>
<proteinExistence type="inferred from homology"/>
<evidence type="ECO:0000256" key="4">
    <source>
        <dbReference type="ARBA" id="ARBA00022692"/>
    </source>
</evidence>
<organism evidence="13 14">
    <name type="scientific">Sphingomonas crocodyli</name>
    <dbReference type="NCBI Taxonomy" id="1979270"/>
    <lineage>
        <taxon>Bacteria</taxon>
        <taxon>Pseudomonadati</taxon>
        <taxon>Pseudomonadota</taxon>
        <taxon>Alphaproteobacteria</taxon>
        <taxon>Sphingomonadales</taxon>
        <taxon>Sphingomonadaceae</taxon>
        <taxon>Sphingomonas</taxon>
    </lineage>
</organism>
<keyword evidence="10" id="KW-0732">Signal</keyword>
<feature type="signal peptide" evidence="10">
    <location>
        <begin position="1"/>
        <end position="36"/>
    </location>
</feature>
<evidence type="ECO:0000256" key="1">
    <source>
        <dbReference type="ARBA" id="ARBA00004571"/>
    </source>
</evidence>
<feature type="domain" description="TonB-dependent receptor plug" evidence="12">
    <location>
        <begin position="70"/>
        <end position="183"/>
    </location>
</feature>
<dbReference type="PROSITE" id="PS52016">
    <property type="entry name" value="TONB_DEPENDENT_REC_3"/>
    <property type="match status" value="1"/>
</dbReference>
<keyword evidence="13" id="KW-0675">Receptor</keyword>
<keyword evidence="6 8" id="KW-0472">Membrane</keyword>
<keyword evidence="7 8" id="KW-0998">Cell outer membrane</keyword>
<keyword evidence="4 8" id="KW-0812">Transmembrane</keyword>
<keyword evidence="2 8" id="KW-0813">Transport</keyword>
<keyword evidence="3 8" id="KW-1134">Transmembrane beta strand</keyword>
<keyword evidence="5 9" id="KW-0798">TonB box</keyword>
<dbReference type="Pfam" id="PF00593">
    <property type="entry name" value="TonB_dep_Rec_b-barrel"/>
    <property type="match status" value="1"/>
</dbReference>
<evidence type="ECO:0000259" key="12">
    <source>
        <dbReference type="Pfam" id="PF07715"/>
    </source>
</evidence>
<dbReference type="PANTHER" id="PTHR47234">
    <property type="match status" value="1"/>
</dbReference>
<reference evidence="13 14" key="1">
    <citation type="submission" date="2019-01" db="EMBL/GenBank/DDBJ databases">
        <authorList>
            <person name="Chen W.-M."/>
        </authorList>
    </citation>
    <scope>NUCLEOTIDE SEQUENCE [LARGE SCALE GENOMIC DNA]</scope>
    <source>
        <strain evidence="13 14">CCP-7</strain>
    </source>
</reference>
<dbReference type="OrthoDB" id="7051241at2"/>